<evidence type="ECO:0000256" key="1">
    <source>
        <dbReference type="SAM" id="MobiDB-lite"/>
    </source>
</evidence>
<evidence type="ECO:0000313" key="3">
    <source>
        <dbReference type="EMBL" id="CAK5278903.1"/>
    </source>
</evidence>
<organism evidence="2 4">
    <name type="scientific">Mycena citricolor</name>
    <dbReference type="NCBI Taxonomy" id="2018698"/>
    <lineage>
        <taxon>Eukaryota</taxon>
        <taxon>Fungi</taxon>
        <taxon>Dikarya</taxon>
        <taxon>Basidiomycota</taxon>
        <taxon>Agaricomycotina</taxon>
        <taxon>Agaricomycetes</taxon>
        <taxon>Agaricomycetidae</taxon>
        <taxon>Agaricales</taxon>
        <taxon>Marasmiineae</taxon>
        <taxon>Mycenaceae</taxon>
        <taxon>Mycena</taxon>
    </lineage>
</organism>
<feature type="region of interest" description="Disordered" evidence="1">
    <location>
        <begin position="198"/>
        <end position="260"/>
    </location>
</feature>
<evidence type="ECO:0000313" key="4">
    <source>
        <dbReference type="Proteomes" id="UP001295794"/>
    </source>
</evidence>
<dbReference type="Proteomes" id="UP001295794">
    <property type="component" value="Unassembled WGS sequence"/>
</dbReference>
<keyword evidence="4" id="KW-1185">Reference proteome</keyword>
<reference evidence="2" key="1">
    <citation type="submission" date="2023-11" db="EMBL/GenBank/DDBJ databases">
        <authorList>
            <person name="De Vega J J."/>
            <person name="De Vega J J."/>
        </authorList>
    </citation>
    <scope>NUCLEOTIDE SEQUENCE</scope>
</reference>
<protein>
    <submittedName>
        <fullName evidence="2">Uncharacterized protein</fullName>
    </submittedName>
</protein>
<gene>
    <name evidence="2" type="ORF">MYCIT1_LOCUS28563</name>
    <name evidence="3" type="ORF">MYCIT1_LOCUS28591</name>
</gene>
<sequence>MSSVPLAFGTQPRQPLIESCYKVRTAPPKKLQNSLLKSISRRIQIIPTEFDFLPSSELAHSFIELYSMRQSSWEASFEPHGSMYRLVLRKKRDARVLVPVRQARPVVRTKNNRTKTLKELRRDLLALKAPGHGNQPAVWGIRRTHLKYLKHHRITARLPNVPTRFFRYNGIENYVWNRKPSPLSRPLLIEVDDDIPLAQSPSEINSPTELTPTMTEPSPVEKCSPQLEARPRRARKKPNQRKEDVSQREYLERKCKSRRV</sequence>
<dbReference type="EMBL" id="CAVNYO010000430">
    <property type="protein sequence ID" value="CAK5278887.1"/>
    <property type="molecule type" value="Genomic_DNA"/>
</dbReference>
<name>A0AAD2HN30_9AGAR</name>
<accession>A0AAD2HN30</accession>
<dbReference type="AlphaFoldDB" id="A0AAD2HN30"/>
<dbReference type="EMBL" id="CAVNYO010000431">
    <property type="protein sequence ID" value="CAK5278903.1"/>
    <property type="molecule type" value="Genomic_DNA"/>
</dbReference>
<proteinExistence type="predicted"/>
<evidence type="ECO:0000313" key="2">
    <source>
        <dbReference type="EMBL" id="CAK5278887.1"/>
    </source>
</evidence>
<comment type="caution">
    <text evidence="2">The sequence shown here is derived from an EMBL/GenBank/DDBJ whole genome shotgun (WGS) entry which is preliminary data.</text>
</comment>
<feature type="compositionally biased region" description="Basic and acidic residues" evidence="1">
    <location>
        <begin position="240"/>
        <end position="254"/>
    </location>
</feature>
<feature type="compositionally biased region" description="Polar residues" evidence="1">
    <location>
        <begin position="199"/>
        <end position="216"/>
    </location>
</feature>